<dbReference type="SMART" id="SM00387">
    <property type="entry name" value="HATPase_c"/>
    <property type="match status" value="1"/>
</dbReference>
<dbReference type="PANTHER" id="PTHR43711">
    <property type="entry name" value="TWO-COMPONENT HISTIDINE KINASE"/>
    <property type="match status" value="1"/>
</dbReference>
<reference evidence="9 10" key="1">
    <citation type="submission" date="2024-04" db="EMBL/GenBank/DDBJ databases">
        <title>Defined microbial consortia suppress multidrug-resistant proinflammatory Enterobacteriaceae via ecological control.</title>
        <authorList>
            <person name="Furuichi M."/>
            <person name="Kawaguchi T."/>
            <person name="Pust M."/>
            <person name="Yasuma K."/>
            <person name="Plichta D."/>
            <person name="Hasegawa N."/>
            <person name="Ohya T."/>
            <person name="Bhattarai S."/>
            <person name="Sasajima S."/>
            <person name="Aoto Y."/>
            <person name="Tuganbaev T."/>
            <person name="Yaginuma M."/>
            <person name="Ueda M."/>
            <person name="Okahashi N."/>
            <person name="Amafuji K."/>
            <person name="Kiridooshi Y."/>
            <person name="Sugita K."/>
            <person name="Strazar M."/>
            <person name="Skelly A."/>
            <person name="Suda W."/>
            <person name="Hattori M."/>
            <person name="Nakamoto N."/>
            <person name="Caballero S."/>
            <person name="Norman J."/>
            <person name="Olle B."/>
            <person name="Tanoue T."/>
            <person name="Arita M."/>
            <person name="Bucci V."/>
            <person name="Atarashi K."/>
            <person name="Xavier R."/>
            <person name="Honda K."/>
        </authorList>
    </citation>
    <scope>NUCLEOTIDE SEQUENCE [LARGE SCALE GENOMIC DNA]</scope>
    <source>
        <strain evidence="10">k04-0078-D8-1</strain>
    </source>
</reference>
<dbReference type="InterPro" id="IPR003661">
    <property type="entry name" value="HisK_dim/P_dom"/>
</dbReference>
<dbReference type="InterPro" id="IPR050736">
    <property type="entry name" value="Sensor_HK_Regulatory"/>
</dbReference>
<dbReference type="SMART" id="SM00388">
    <property type="entry name" value="HisKA"/>
    <property type="match status" value="1"/>
</dbReference>
<sequence>MNTTVIIGICVCIIICLLAMLAAVIAACRLREKKLLRRLQEMLEDAVAGTFSEGKLMDTGISELESAMWRFLNDSQLSSVQLAEQKQRIQSLISDISHQTVTPIANIKIYAELLGEQQEKWKAGDSSVKEDIAEEIEAVIDQVDKLDFLIGSLVKLSRLENGILELEPKRCCIREVLSAINRQFQPKAQQKGITLVIDDSGEEAEFDLKWTIEAVGNIVDNAIKYTPKGGTVSLHVVLYSMFLRLDVADTGIGIAEQEQASVFTRFYRSRKAAEQPGVGIGLYFAREVLRRERGYIKVSSEPDKGSVFSVFLYRG</sequence>
<dbReference type="PANTHER" id="PTHR43711:SF1">
    <property type="entry name" value="HISTIDINE KINASE 1"/>
    <property type="match status" value="1"/>
</dbReference>
<dbReference type="InterPro" id="IPR003594">
    <property type="entry name" value="HATPase_dom"/>
</dbReference>
<dbReference type="PROSITE" id="PS50109">
    <property type="entry name" value="HIS_KIN"/>
    <property type="match status" value="1"/>
</dbReference>
<dbReference type="Pfam" id="PF00512">
    <property type="entry name" value="HisKA"/>
    <property type="match status" value="1"/>
</dbReference>
<evidence type="ECO:0000313" key="10">
    <source>
        <dbReference type="Proteomes" id="UP001600943"/>
    </source>
</evidence>
<name>A0ABQ0B9L3_9FIRM</name>
<dbReference type="SUPFAM" id="SSF55874">
    <property type="entry name" value="ATPase domain of HSP90 chaperone/DNA topoisomerase II/histidine kinase"/>
    <property type="match status" value="1"/>
</dbReference>
<dbReference type="InterPro" id="IPR036890">
    <property type="entry name" value="HATPase_C_sf"/>
</dbReference>
<feature type="transmembrane region" description="Helical" evidence="7">
    <location>
        <begin position="6"/>
        <end position="28"/>
    </location>
</feature>
<keyword evidence="4" id="KW-0808">Transferase</keyword>
<evidence type="ECO:0000256" key="6">
    <source>
        <dbReference type="ARBA" id="ARBA00023012"/>
    </source>
</evidence>
<evidence type="ECO:0000256" key="1">
    <source>
        <dbReference type="ARBA" id="ARBA00000085"/>
    </source>
</evidence>
<feature type="domain" description="Histidine kinase" evidence="8">
    <location>
        <begin position="95"/>
        <end position="315"/>
    </location>
</feature>
<dbReference type="InterPro" id="IPR005467">
    <property type="entry name" value="His_kinase_dom"/>
</dbReference>
<keyword evidence="7" id="KW-0812">Transmembrane</keyword>
<proteinExistence type="predicted"/>
<dbReference type="PRINTS" id="PR00344">
    <property type="entry name" value="BCTRLSENSOR"/>
</dbReference>
<protein>
    <recommendedName>
        <fullName evidence="2">histidine kinase</fullName>
        <ecNumber evidence="2">2.7.13.3</ecNumber>
    </recommendedName>
</protein>
<evidence type="ECO:0000256" key="7">
    <source>
        <dbReference type="SAM" id="Phobius"/>
    </source>
</evidence>
<keyword evidence="7" id="KW-0472">Membrane</keyword>
<evidence type="ECO:0000256" key="2">
    <source>
        <dbReference type="ARBA" id="ARBA00012438"/>
    </source>
</evidence>
<comment type="catalytic activity">
    <reaction evidence="1">
        <text>ATP + protein L-histidine = ADP + protein N-phospho-L-histidine.</text>
        <dbReference type="EC" id="2.7.13.3"/>
    </reaction>
</comment>
<comment type="caution">
    <text evidence="9">The sequence shown here is derived from an EMBL/GenBank/DDBJ whole genome shotgun (WGS) entry which is preliminary data.</text>
</comment>
<evidence type="ECO:0000259" key="8">
    <source>
        <dbReference type="PROSITE" id="PS50109"/>
    </source>
</evidence>
<keyword evidence="5 9" id="KW-0418">Kinase</keyword>
<dbReference type="InterPro" id="IPR004358">
    <property type="entry name" value="Sig_transdc_His_kin-like_C"/>
</dbReference>
<dbReference type="InterPro" id="IPR036097">
    <property type="entry name" value="HisK_dim/P_sf"/>
</dbReference>
<dbReference type="Gene3D" id="1.10.287.130">
    <property type="match status" value="1"/>
</dbReference>
<accession>A0ABQ0B9L3</accession>
<evidence type="ECO:0000256" key="4">
    <source>
        <dbReference type="ARBA" id="ARBA00022679"/>
    </source>
</evidence>
<dbReference type="EC" id="2.7.13.3" evidence="2"/>
<dbReference type="RefSeq" id="WP_095176405.1">
    <property type="nucleotide sequence ID" value="NZ_BAABYW010000001.1"/>
</dbReference>
<gene>
    <name evidence="9" type="ORF">K040078D81_21850</name>
</gene>
<dbReference type="Pfam" id="PF02518">
    <property type="entry name" value="HATPase_c"/>
    <property type="match status" value="1"/>
</dbReference>
<evidence type="ECO:0000256" key="3">
    <source>
        <dbReference type="ARBA" id="ARBA00022553"/>
    </source>
</evidence>
<keyword evidence="7" id="KW-1133">Transmembrane helix</keyword>
<dbReference type="SUPFAM" id="SSF47384">
    <property type="entry name" value="Homodimeric domain of signal transducing histidine kinase"/>
    <property type="match status" value="1"/>
</dbReference>
<keyword evidence="6" id="KW-0902">Two-component regulatory system</keyword>
<keyword evidence="3" id="KW-0597">Phosphoprotein</keyword>
<evidence type="ECO:0000313" key="9">
    <source>
        <dbReference type="EMBL" id="GAA6408068.1"/>
    </source>
</evidence>
<dbReference type="Proteomes" id="UP001600943">
    <property type="component" value="Unassembled WGS sequence"/>
</dbReference>
<dbReference type="CDD" id="cd00082">
    <property type="entry name" value="HisKA"/>
    <property type="match status" value="1"/>
</dbReference>
<organism evidence="9 10">
    <name type="scientific">Blautia hominis</name>
    <dbReference type="NCBI Taxonomy" id="2025493"/>
    <lineage>
        <taxon>Bacteria</taxon>
        <taxon>Bacillati</taxon>
        <taxon>Bacillota</taxon>
        <taxon>Clostridia</taxon>
        <taxon>Lachnospirales</taxon>
        <taxon>Lachnospiraceae</taxon>
        <taxon>Blautia</taxon>
    </lineage>
</organism>
<dbReference type="Gene3D" id="3.30.565.10">
    <property type="entry name" value="Histidine kinase-like ATPase, C-terminal domain"/>
    <property type="match status" value="1"/>
</dbReference>
<dbReference type="EMBL" id="BAABYW010000001">
    <property type="protein sequence ID" value="GAA6408068.1"/>
    <property type="molecule type" value="Genomic_DNA"/>
</dbReference>
<dbReference type="GO" id="GO:0016301">
    <property type="term" value="F:kinase activity"/>
    <property type="evidence" value="ECO:0007669"/>
    <property type="project" value="UniProtKB-KW"/>
</dbReference>
<keyword evidence="10" id="KW-1185">Reference proteome</keyword>
<evidence type="ECO:0000256" key="5">
    <source>
        <dbReference type="ARBA" id="ARBA00022777"/>
    </source>
</evidence>